<dbReference type="SMART" id="SM00589">
    <property type="entry name" value="PRY"/>
    <property type="match status" value="1"/>
</dbReference>
<dbReference type="InterPro" id="IPR041075">
    <property type="entry name" value="NOD1/2_WH"/>
</dbReference>
<feature type="domain" description="NACHT" evidence="13">
    <location>
        <begin position="263"/>
        <end position="398"/>
    </location>
</feature>
<dbReference type="Pfam" id="PF13516">
    <property type="entry name" value="LRR_6"/>
    <property type="match status" value="4"/>
</dbReference>
<dbReference type="InterPro" id="IPR041267">
    <property type="entry name" value="NLRP_HD2"/>
</dbReference>
<dbReference type="InterPro" id="IPR013320">
    <property type="entry name" value="ConA-like_dom_sf"/>
</dbReference>
<evidence type="ECO:0000256" key="4">
    <source>
        <dbReference type="ARBA" id="ARBA00022723"/>
    </source>
</evidence>
<dbReference type="Pfam" id="PF13765">
    <property type="entry name" value="PRY"/>
    <property type="match status" value="1"/>
</dbReference>
<dbReference type="Gene3D" id="2.60.120.920">
    <property type="match status" value="1"/>
</dbReference>
<dbReference type="InterPro" id="IPR032675">
    <property type="entry name" value="LRR_dom_sf"/>
</dbReference>
<proteinExistence type="predicted"/>
<evidence type="ECO:0000256" key="8">
    <source>
        <dbReference type="ARBA" id="ARBA00022833"/>
    </source>
</evidence>
<keyword evidence="4" id="KW-0479">Metal-binding</keyword>
<keyword evidence="14" id="KW-1185">Reference proteome</keyword>
<comment type="subcellular location">
    <subcellularLocation>
        <location evidence="1">Cytoplasm</location>
    </subcellularLocation>
</comment>
<evidence type="ECO:0000259" key="11">
    <source>
        <dbReference type="PROSITE" id="PS50089"/>
    </source>
</evidence>
<keyword evidence="9" id="KW-0067">ATP-binding</keyword>
<dbReference type="SUPFAM" id="SSF49899">
    <property type="entry name" value="Concanavalin A-like lectins/glucanases"/>
    <property type="match status" value="1"/>
</dbReference>
<dbReference type="InterPro" id="IPR003877">
    <property type="entry name" value="SPRY_dom"/>
</dbReference>
<dbReference type="Gene3D" id="3.30.40.10">
    <property type="entry name" value="Zinc/RING finger domain, C3HC4 (zinc finger)"/>
    <property type="match status" value="1"/>
</dbReference>
<dbReference type="PRINTS" id="PR01407">
    <property type="entry name" value="BUTYPHLNCDUF"/>
</dbReference>
<dbReference type="SMART" id="SM00449">
    <property type="entry name" value="SPRY"/>
    <property type="match status" value="1"/>
</dbReference>
<protein>
    <submittedName>
        <fullName evidence="15">LOW QUALITY PROTEIN: NACHT, LRR and PYD domains-containing protein 12-like</fullName>
    </submittedName>
</protein>
<dbReference type="GeneID" id="106565182"/>
<evidence type="ECO:0000256" key="6">
    <source>
        <dbReference type="ARBA" id="ARBA00022741"/>
    </source>
</evidence>
<dbReference type="SMART" id="SM00368">
    <property type="entry name" value="LRR_RI"/>
    <property type="match status" value="6"/>
</dbReference>
<gene>
    <name evidence="15" type="primary">LOC106565182</name>
</gene>
<dbReference type="SUPFAM" id="SSF52047">
    <property type="entry name" value="RNI-like"/>
    <property type="match status" value="1"/>
</dbReference>
<evidence type="ECO:0000256" key="9">
    <source>
        <dbReference type="ARBA" id="ARBA00022840"/>
    </source>
</evidence>
<keyword evidence="6" id="KW-0547">Nucleotide-binding</keyword>
<dbReference type="Pfam" id="PF00622">
    <property type="entry name" value="SPRY"/>
    <property type="match status" value="1"/>
</dbReference>
<dbReference type="InterPro" id="IPR001611">
    <property type="entry name" value="Leu-rich_rpt"/>
</dbReference>
<evidence type="ECO:0000256" key="1">
    <source>
        <dbReference type="ARBA" id="ARBA00004496"/>
    </source>
</evidence>
<keyword evidence="2" id="KW-0963">Cytoplasm</keyword>
<dbReference type="PROSITE" id="PS50089">
    <property type="entry name" value="ZF_RING_2"/>
    <property type="match status" value="1"/>
</dbReference>
<dbReference type="Proteomes" id="UP001652741">
    <property type="component" value="Chromosome ssa12"/>
</dbReference>
<dbReference type="PROSITE" id="PS50188">
    <property type="entry name" value="B302_SPRY"/>
    <property type="match status" value="1"/>
</dbReference>
<evidence type="ECO:0000259" key="13">
    <source>
        <dbReference type="PROSITE" id="PS50837"/>
    </source>
</evidence>
<dbReference type="PROSITE" id="PS00518">
    <property type="entry name" value="ZF_RING_1"/>
    <property type="match status" value="1"/>
</dbReference>
<evidence type="ECO:0000256" key="5">
    <source>
        <dbReference type="ARBA" id="ARBA00022737"/>
    </source>
</evidence>
<dbReference type="InterPro" id="IPR051261">
    <property type="entry name" value="NLR"/>
</dbReference>
<dbReference type="PANTHER" id="PTHR24106">
    <property type="entry name" value="NACHT, LRR AND CARD DOMAINS-CONTAINING"/>
    <property type="match status" value="1"/>
</dbReference>
<organism evidence="14 15">
    <name type="scientific">Salmo salar</name>
    <name type="common">Atlantic salmon</name>
    <dbReference type="NCBI Taxonomy" id="8030"/>
    <lineage>
        <taxon>Eukaryota</taxon>
        <taxon>Metazoa</taxon>
        <taxon>Chordata</taxon>
        <taxon>Craniata</taxon>
        <taxon>Vertebrata</taxon>
        <taxon>Euteleostomi</taxon>
        <taxon>Actinopterygii</taxon>
        <taxon>Neopterygii</taxon>
        <taxon>Teleostei</taxon>
        <taxon>Protacanthopterygii</taxon>
        <taxon>Salmoniformes</taxon>
        <taxon>Salmonidae</taxon>
        <taxon>Salmoninae</taxon>
        <taxon>Salmo</taxon>
    </lineage>
</organism>
<accession>A0ABM3CNG1</accession>
<feature type="domain" description="RING-type" evidence="11">
    <location>
        <begin position="44"/>
        <end position="86"/>
    </location>
</feature>
<dbReference type="InterPro" id="IPR013083">
    <property type="entry name" value="Znf_RING/FYVE/PHD"/>
</dbReference>
<evidence type="ECO:0000313" key="14">
    <source>
        <dbReference type="Proteomes" id="UP001652741"/>
    </source>
</evidence>
<dbReference type="PROSITE" id="PS50837">
    <property type="entry name" value="NACHT"/>
    <property type="match status" value="1"/>
</dbReference>
<dbReference type="InterPro" id="IPR007111">
    <property type="entry name" value="NACHT_NTPase"/>
</dbReference>
<keyword evidence="8" id="KW-0862">Zinc</keyword>
<evidence type="ECO:0000313" key="15">
    <source>
        <dbReference type="RefSeq" id="XP_045548074.1"/>
    </source>
</evidence>
<dbReference type="SUPFAM" id="SSF57850">
    <property type="entry name" value="RING/U-box"/>
    <property type="match status" value="1"/>
</dbReference>
<dbReference type="CDD" id="cd16040">
    <property type="entry name" value="SPRY_PRY_SNTX"/>
    <property type="match status" value="1"/>
</dbReference>
<dbReference type="Pfam" id="PF15227">
    <property type="entry name" value="zf-C3HC4_4"/>
    <property type="match status" value="1"/>
</dbReference>
<keyword evidence="3" id="KW-0433">Leucine-rich repeat</keyword>
<dbReference type="Gene3D" id="3.40.50.300">
    <property type="entry name" value="P-loop containing nucleotide triphosphate hydrolases"/>
    <property type="match status" value="1"/>
</dbReference>
<evidence type="ECO:0000256" key="7">
    <source>
        <dbReference type="ARBA" id="ARBA00022771"/>
    </source>
</evidence>
<dbReference type="InterPro" id="IPR027417">
    <property type="entry name" value="P-loop_NTPase"/>
</dbReference>
<reference evidence="15" key="1">
    <citation type="submission" date="2025-08" db="UniProtKB">
        <authorList>
            <consortium name="RefSeq"/>
        </authorList>
    </citation>
    <scope>IDENTIFICATION</scope>
</reference>
<dbReference type="Pfam" id="PF17779">
    <property type="entry name" value="WHD_NOD2"/>
    <property type="match status" value="1"/>
</dbReference>
<dbReference type="InterPro" id="IPR017907">
    <property type="entry name" value="Znf_RING_CS"/>
</dbReference>
<keyword evidence="7 10" id="KW-0863">Zinc-finger</keyword>
<name>A0ABM3CNG1_SALSA</name>
<sequence>MAHSLPDLLDDLEQDQKSCSNDQVLEREREREMKRSELRAGLVCPVCEHGLRDPVSFNCGHRVCRQCISSFRDQPGPSGDPACPQCGKRPRTTPEWNLHLQQQSVVRQHEPCFEEHRPAPLPTCIAAHTGGVNVVPHFENSNVGGSVNINVTLQAQMREDTSQAVQSSVRKQVDDVMQRVKEEHKASLKEKFQFVFEGNTDYETPLERIYTKLYITGGESQGVNDEHEVWQIEKRSRRKKTTDTPINCNDIFKPLPGKDRPIRTVMTKGIAGIGKTVSVHKFILDWAEGKANQDVDFVFVLPFRELNLIKDDQYSLSELLNDFHPELAEIEDTKTFAACNVLFICDGLDESQLELDFHKNKRLTDVTKTSSVDVLLTNIIKGNLLPKALLWITSRPAAANQIPRKCINQVTEVRGFNDPQKEEYFRKRISDENLASTIISHLTTSRSCYIMCHIPVFCWISAQVLVQMMMTNEIGDIPTTLTEMYTHFLLIQTNLANEKYQGRNKADAQKILESSKDLILKLGRLAFEHLNKGNLMFYEKDLNEYGIDVSEAAVYCGLCTEIFKEESVLYKKKVYCFVHLSIQEFFAALYVFHCCVTKNVKELEPFLKNEPKECPLDELPLHGLLQMIVVKALQSKNGHLDLFLRFLVGISLETTQKLLQGLLPQSENGSESVVKMRKYFMDQDVLLGDYSPERFINLLQCLTEMKDNSVQEDILEYIKSENRAETELSAPHCSALAYMLQMSEEVLDELDINNYNTGITGHLRLLPVVRNCRKAMQVLMQNSHIPHHYVVFSLFLQIVWHCLALLTSQCFELLASILQFADSPLRDLDLSNIAFHDKEMLFFAGLKPPHCKLETLRLSSCKFTEASCTSLITALMPVSSPPTDSIWGTEVTGWALKHLDLSFNRLNDSGVVLLSARLEDPHCKLEKLRMSRCSLTETCCYTLGSVLGSNSSTLRELDVSNNDLQDSGMKMLSAGLGNPHCKLEILSLSFCSVTEEGCASLASALRSNPSHLREVDLSFNHLGDSGVKLLSARLADPHCRLDKLNLNQNEELWFKPELLKKYTTEVTLDPNTANKYISLIEENRKLTWVDEEQTYPDDPQRFEEMPQVLCREPLTKRHYGEADLIGNCDIGVAYKCISRWGKATDCKLGAMDRSWCMFFEENNRYLARHNKKENHILYPTTRPDPQRVGVYLDWPDGTLSFYSVSSDTMTHLYTFQATFTEPLYPAFGVMDSLMDSSVSLAVTSSPVPAENPA</sequence>
<dbReference type="SMART" id="SM01288">
    <property type="entry name" value="FISNA"/>
    <property type="match status" value="1"/>
</dbReference>
<dbReference type="InterPro" id="IPR001841">
    <property type="entry name" value="Znf_RING"/>
</dbReference>
<dbReference type="InterPro" id="IPR006574">
    <property type="entry name" value="PRY"/>
</dbReference>
<feature type="domain" description="B30.2/SPRY" evidence="12">
    <location>
        <begin position="1046"/>
        <end position="1247"/>
    </location>
</feature>
<evidence type="ECO:0000256" key="10">
    <source>
        <dbReference type="PROSITE-ProRule" id="PRU00175"/>
    </source>
</evidence>
<dbReference type="InterPro" id="IPR003879">
    <property type="entry name" value="Butyrophylin_SPRY"/>
</dbReference>
<evidence type="ECO:0000256" key="2">
    <source>
        <dbReference type="ARBA" id="ARBA00022490"/>
    </source>
</evidence>
<dbReference type="Pfam" id="PF05729">
    <property type="entry name" value="NACHT"/>
    <property type="match status" value="1"/>
</dbReference>
<keyword evidence="5" id="KW-0677">Repeat</keyword>
<dbReference type="SMART" id="SM00184">
    <property type="entry name" value="RING"/>
    <property type="match status" value="1"/>
</dbReference>
<dbReference type="InterPro" id="IPR043136">
    <property type="entry name" value="B30.2/SPRY_sf"/>
</dbReference>
<dbReference type="RefSeq" id="XP_045548074.1">
    <property type="nucleotide sequence ID" value="XM_045692118.1"/>
</dbReference>
<dbReference type="InterPro" id="IPR001870">
    <property type="entry name" value="B30.2/SPRY"/>
</dbReference>
<dbReference type="InterPro" id="IPR029495">
    <property type="entry name" value="NACHT-assoc"/>
</dbReference>
<dbReference type="Pfam" id="PF17776">
    <property type="entry name" value="NLRC4_HD2"/>
    <property type="match status" value="1"/>
</dbReference>
<dbReference type="Gene3D" id="3.80.10.10">
    <property type="entry name" value="Ribonuclease Inhibitor"/>
    <property type="match status" value="2"/>
</dbReference>
<evidence type="ECO:0000256" key="3">
    <source>
        <dbReference type="ARBA" id="ARBA00022614"/>
    </source>
</evidence>
<dbReference type="Pfam" id="PF14484">
    <property type="entry name" value="FISNA"/>
    <property type="match status" value="1"/>
</dbReference>
<evidence type="ECO:0000259" key="12">
    <source>
        <dbReference type="PROSITE" id="PS50188"/>
    </source>
</evidence>